<dbReference type="GO" id="GO:0005524">
    <property type="term" value="F:ATP binding"/>
    <property type="evidence" value="ECO:0007669"/>
    <property type="project" value="UniProtKB-KW"/>
</dbReference>
<keyword evidence="2 5" id="KW-0436">Ligase</keyword>
<feature type="binding site" evidence="2">
    <location>
        <begin position="284"/>
        <end position="288"/>
    </location>
    <ligand>
        <name>ATP</name>
        <dbReference type="ChEBI" id="CHEBI:30616"/>
    </ligand>
</feature>
<organism evidence="5 7">
    <name type="scientific">Budvicia aquatica</name>
    <dbReference type="NCBI Taxonomy" id="82979"/>
    <lineage>
        <taxon>Bacteria</taxon>
        <taxon>Pseudomonadati</taxon>
        <taxon>Pseudomonadota</taxon>
        <taxon>Gammaproteobacteria</taxon>
        <taxon>Enterobacterales</taxon>
        <taxon>Budviciaceae</taxon>
        <taxon>Budvicia</taxon>
    </lineage>
</organism>
<dbReference type="STRING" id="1111728.GCA_000427805_00055"/>
<feature type="active site" description="Tele-AMP-histidine intermediate" evidence="2">
    <location>
        <position position="309"/>
    </location>
</feature>
<dbReference type="NCBIfam" id="TIGR03399">
    <property type="entry name" value="RNA_3prim_cycl"/>
    <property type="match status" value="1"/>
</dbReference>
<keyword evidence="7" id="KW-1185">Reference proteome</keyword>
<feature type="binding site" evidence="2">
    <location>
        <position position="102"/>
    </location>
    <ligand>
        <name>ATP</name>
        <dbReference type="ChEBI" id="CHEBI:30616"/>
    </ligand>
</feature>
<evidence type="ECO:0000256" key="2">
    <source>
        <dbReference type="HAMAP-Rule" id="MF_00200"/>
    </source>
</evidence>
<reference evidence="6 8" key="3">
    <citation type="submission" date="2019-03" db="EMBL/GenBank/DDBJ databases">
        <authorList>
            <consortium name="Pathogen Informatics"/>
        </authorList>
    </citation>
    <scope>NUCLEOTIDE SEQUENCE [LARGE SCALE GENOMIC DNA]</scope>
    <source>
        <strain evidence="6 8">NCTC12282</strain>
    </source>
</reference>
<dbReference type="GO" id="GO:0006396">
    <property type="term" value="P:RNA processing"/>
    <property type="evidence" value="ECO:0007669"/>
    <property type="project" value="UniProtKB-UniRule"/>
</dbReference>
<dbReference type="InterPro" id="IPR036553">
    <property type="entry name" value="RPTC_insert"/>
</dbReference>
<dbReference type="PIRSF" id="PIRSF005378">
    <property type="entry name" value="RNA3'_term_phos_cycl_euk"/>
    <property type="match status" value="1"/>
</dbReference>
<dbReference type="InterPro" id="IPR013792">
    <property type="entry name" value="RNA3'P_cycl/enolpyr_Trfase_a/b"/>
</dbReference>
<comment type="subcellular location">
    <subcellularLocation>
        <location evidence="2">Cytoplasm</location>
    </subcellularLocation>
</comment>
<feature type="domain" description="RNA 3'-terminal phosphate cyclase" evidence="4">
    <location>
        <begin position="11"/>
        <end position="327"/>
    </location>
</feature>
<dbReference type="EMBL" id="CAADJA010000002">
    <property type="protein sequence ID" value="VFS49768.1"/>
    <property type="molecule type" value="Genomic_DNA"/>
</dbReference>
<dbReference type="InterPro" id="IPR023797">
    <property type="entry name" value="RNA3'_phos_cyclase_dom"/>
</dbReference>
<dbReference type="HAMAP" id="MF_00200">
    <property type="entry name" value="RTC"/>
    <property type="match status" value="1"/>
</dbReference>
<protein>
    <recommendedName>
        <fullName evidence="2 3">RNA 3'-terminal phosphate cyclase</fullName>
        <shortName evidence="2">RNA cyclase</shortName>
        <shortName evidence="2">RNA-3'-phosphate cyclase</shortName>
        <ecNumber evidence="2 3">6.5.1.4</ecNumber>
    </recommendedName>
</protein>
<dbReference type="OrthoDB" id="9789235at2"/>
<dbReference type="Pfam" id="PF01137">
    <property type="entry name" value="RTC"/>
    <property type="match status" value="1"/>
</dbReference>
<dbReference type="PANTHER" id="PTHR11096">
    <property type="entry name" value="RNA 3' TERMINAL PHOSPHATE CYCLASE"/>
    <property type="match status" value="1"/>
</dbReference>
<dbReference type="EC" id="6.5.1.4" evidence="2 3"/>
<evidence type="ECO:0000256" key="3">
    <source>
        <dbReference type="NCBIfam" id="TIGR03399"/>
    </source>
</evidence>
<dbReference type="Proteomes" id="UP000373449">
    <property type="component" value="Unassembled WGS sequence"/>
</dbReference>
<dbReference type="AlphaFoldDB" id="A0A2C6DJL5"/>
<evidence type="ECO:0000313" key="6">
    <source>
        <dbReference type="EMBL" id="VFS49768.1"/>
    </source>
</evidence>
<name>A0A2C6DJL5_9GAMM</name>
<sequence>MEWINIDGSQGEGGGQILRSALSLSMICHRPVRFTRIRAGRQKPGLMRQHLTAVLAAQQICNAQVEGAVLGSTELSFIPGPINSGNYAFDLGGAGSCTLVLQTLLPALWICTTASHIRLKGGTHNPMAPTVDFLQYAWLPIMAKMGAVAELQLHRYGFYPAGGGDIEVNTQPVTQWNELNLRHRGQPTGIKAEVLNANLPDGIGLRELAVVKQQMSWPDERLHEILLPRVQGSGNVLLLQMDFEHLSESVCAFGSKVKKVEVVANEACKEALAYLASSAAVGEHLADQLLLPMALAGRGSFSTSKVTPHLRTNAEIIQKFLAVNIRIEPQDDRFVVEIERRKC</sequence>
<keyword evidence="2" id="KW-0547">Nucleotide-binding</keyword>
<dbReference type="NCBIfam" id="NF003246">
    <property type="entry name" value="PRK04204.1-2"/>
    <property type="match status" value="1"/>
</dbReference>
<reference evidence="7" key="2">
    <citation type="submission" date="2017-09" db="EMBL/GenBank/DDBJ databases">
        <title>FDA dAtabase for Regulatory Grade micrObial Sequences (FDA-ARGOS): Supporting development and validation of Infectious Disease Dx tests.</title>
        <authorList>
            <person name="Minogue T."/>
            <person name="Wolcott M."/>
            <person name="Wasieloski L."/>
            <person name="Aguilar W."/>
            <person name="Moore D."/>
            <person name="Tallon L."/>
            <person name="Sadzewicz L."/>
            <person name="Ott S."/>
            <person name="Zhao X."/>
            <person name="Nagaraj S."/>
            <person name="Vavikolanu K."/>
            <person name="Aluvathingal J."/>
            <person name="Nadendla S."/>
            <person name="Sichtig H."/>
        </authorList>
    </citation>
    <scope>NUCLEOTIDE SEQUENCE [LARGE SCALE GENOMIC DNA]</scope>
    <source>
        <strain evidence="7">FDAARGOS_387</strain>
    </source>
</reference>
<dbReference type="Gene3D" id="3.30.360.20">
    <property type="entry name" value="RNA 3'-terminal phosphate cyclase, insert domain"/>
    <property type="match status" value="1"/>
</dbReference>
<evidence type="ECO:0000259" key="4">
    <source>
        <dbReference type="Pfam" id="PF01137"/>
    </source>
</evidence>
<reference evidence="5" key="1">
    <citation type="submission" date="2017-09" db="EMBL/GenBank/DDBJ databases">
        <title>FDA dAtabase for Regulatory Grade micrObial Sequences (FDA-ARGOS): Supporting development and validation of Infectious Disease Dx tests.</title>
        <authorList>
            <person name="Minogue T."/>
            <person name="Wolcott M."/>
            <person name="Wasieloski L."/>
            <person name="Aguilar W."/>
            <person name="Moore D."/>
            <person name="Tallon L.J."/>
            <person name="Sadzewicz L."/>
            <person name="Ott S."/>
            <person name="Zhao X."/>
            <person name="Nagaraj S."/>
            <person name="Vavikolanu K."/>
            <person name="Aluvathingal J."/>
            <person name="Nadendla S."/>
            <person name="Sichtig H."/>
        </authorList>
    </citation>
    <scope>NUCLEOTIDE SEQUENCE</scope>
    <source>
        <strain evidence="5">FDAARGOS_387</strain>
    </source>
</reference>
<dbReference type="InterPro" id="IPR000228">
    <property type="entry name" value="RNA3'_term_phos_cyc"/>
</dbReference>
<evidence type="ECO:0000313" key="5">
    <source>
        <dbReference type="EMBL" id="PHI30508.1"/>
    </source>
</evidence>
<dbReference type="GO" id="GO:0005737">
    <property type="term" value="C:cytoplasm"/>
    <property type="evidence" value="ECO:0007669"/>
    <property type="project" value="UniProtKB-SubCell"/>
</dbReference>
<evidence type="ECO:0000313" key="8">
    <source>
        <dbReference type="Proteomes" id="UP000373449"/>
    </source>
</evidence>
<dbReference type="PANTHER" id="PTHR11096:SF0">
    <property type="entry name" value="RNA 3'-TERMINAL PHOSPHATE CYCLASE"/>
    <property type="match status" value="1"/>
</dbReference>
<dbReference type="SUPFAM" id="SSF52913">
    <property type="entry name" value="RNA 3'-terminal phosphate cyclase, RPTC, insert domain"/>
    <property type="match status" value="1"/>
</dbReference>
<keyword evidence="2" id="KW-0963">Cytoplasm</keyword>
<dbReference type="Gene3D" id="3.65.10.20">
    <property type="entry name" value="RNA 3'-terminal phosphate cyclase domain"/>
    <property type="match status" value="1"/>
</dbReference>
<dbReference type="InterPro" id="IPR017770">
    <property type="entry name" value="RNA3'_term_phos_cyc_type_1"/>
</dbReference>
<keyword evidence="2" id="KW-0067">ATP-binding</keyword>
<evidence type="ECO:0000256" key="1">
    <source>
        <dbReference type="ARBA" id="ARBA00024481"/>
    </source>
</evidence>
<dbReference type="RefSeq" id="WP_029092716.1">
    <property type="nucleotide sequence ID" value="NZ_CAADJA010000002.1"/>
</dbReference>
<dbReference type="GO" id="GO:0003963">
    <property type="term" value="F:RNA-3'-phosphate cyclase activity"/>
    <property type="evidence" value="ECO:0007669"/>
    <property type="project" value="UniProtKB-UniRule"/>
</dbReference>
<accession>A0A2C6DJL5</accession>
<dbReference type="EMBL" id="PDDX01000001">
    <property type="protein sequence ID" value="PHI30508.1"/>
    <property type="molecule type" value="Genomic_DNA"/>
</dbReference>
<dbReference type="NCBIfam" id="NF003247">
    <property type="entry name" value="PRK04204.1-3"/>
    <property type="match status" value="1"/>
</dbReference>
<dbReference type="InterPro" id="IPR037136">
    <property type="entry name" value="RNA3'_phos_cyclase_dom_sf"/>
</dbReference>
<evidence type="ECO:0000313" key="7">
    <source>
        <dbReference type="Proteomes" id="UP000224974"/>
    </source>
</evidence>
<comment type="similarity">
    <text evidence="2">Belongs to the RNA 3'-terminal cyclase family. Type 1 subfamily.</text>
</comment>
<proteinExistence type="inferred from homology"/>
<dbReference type="SUPFAM" id="SSF55205">
    <property type="entry name" value="EPT/RTPC-like"/>
    <property type="match status" value="2"/>
</dbReference>
<gene>
    <name evidence="2 6" type="primary">rtcA</name>
    <name evidence="5" type="ORF">CRN84_14750</name>
    <name evidence="6" type="ORF">NCTC12282_04169</name>
</gene>
<comment type="function">
    <text evidence="2">Catalyzes the conversion of 3'-phosphate to a 2',3'-cyclic phosphodiester at the end of RNA. The mechanism of action of the enzyme occurs in 3 steps: (A) adenylation of the enzyme by ATP; (B) transfer of adenylate to an RNA-N3'P to produce RNA-N3'PP5'A; (C) and attack of the adjacent 2'-hydroxyl on the 3'-phosphorus in the diester linkage to produce the cyclic end product. The biological role of this enzyme is unknown but it is likely to function in some aspects of cellular RNA processing.</text>
</comment>
<comment type="catalytic activity">
    <reaction evidence="1 2">
        <text>a 3'-end 3'-phospho-ribonucleotide-RNA + ATP = a 3'-end 2',3'-cyclophospho-ribonucleotide-RNA + AMP + diphosphate</text>
        <dbReference type="Rhea" id="RHEA:23976"/>
        <dbReference type="Rhea" id="RHEA-COMP:10463"/>
        <dbReference type="Rhea" id="RHEA-COMP:10464"/>
        <dbReference type="ChEBI" id="CHEBI:30616"/>
        <dbReference type="ChEBI" id="CHEBI:33019"/>
        <dbReference type="ChEBI" id="CHEBI:83062"/>
        <dbReference type="ChEBI" id="CHEBI:83064"/>
        <dbReference type="ChEBI" id="CHEBI:456215"/>
        <dbReference type="EC" id="6.5.1.4"/>
    </reaction>
</comment>
<dbReference type="Proteomes" id="UP000224974">
    <property type="component" value="Unassembled WGS sequence"/>
</dbReference>